<keyword evidence="4 5" id="KW-0699">rRNA-binding</keyword>
<dbReference type="GO" id="GO:0003735">
    <property type="term" value="F:structural constituent of ribosome"/>
    <property type="evidence" value="ECO:0007669"/>
    <property type="project" value="InterPro"/>
</dbReference>
<gene>
    <name evidence="4 6" type="primary">rplU</name>
    <name evidence="6" type="ORF">IPN91_03740</name>
</gene>
<evidence type="ECO:0000256" key="3">
    <source>
        <dbReference type="ARBA" id="ARBA00023274"/>
    </source>
</evidence>
<dbReference type="EMBL" id="JADKCH010000002">
    <property type="protein sequence ID" value="MBK8571757.1"/>
    <property type="molecule type" value="Genomic_DNA"/>
</dbReference>
<dbReference type="GO" id="GO:0019843">
    <property type="term" value="F:rRNA binding"/>
    <property type="evidence" value="ECO:0007669"/>
    <property type="project" value="UniProtKB-UniRule"/>
</dbReference>
<dbReference type="NCBIfam" id="TIGR00061">
    <property type="entry name" value="L21"/>
    <property type="match status" value="1"/>
</dbReference>
<dbReference type="HAMAP" id="MF_01363">
    <property type="entry name" value="Ribosomal_bL21"/>
    <property type="match status" value="1"/>
</dbReference>
<comment type="caution">
    <text evidence="6">The sequence shown here is derived from an EMBL/GenBank/DDBJ whole genome shotgun (WGS) entry which is preliminary data.</text>
</comment>
<dbReference type="Pfam" id="PF00829">
    <property type="entry name" value="Ribosomal_L21p"/>
    <property type="match status" value="1"/>
</dbReference>
<sequence>MFAIIKTGGKQYRVAEGDVIRVETLEQEPKQAVTFDQVLLIDNDGDLKIGKPTVAGATVEAVVVTHDRAKKVIIFKKKRTTTYQRTQGHRQNYTEVRIKAIKA</sequence>
<evidence type="ECO:0000313" key="6">
    <source>
        <dbReference type="EMBL" id="MBK8571757.1"/>
    </source>
</evidence>
<dbReference type="InterPro" id="IPR036164">
    <property type="entry name" value="bL21-like_sf"/>
</dbReference>
<comment type="subunit">
    <text evidence="4">Part of the 50S ribosomal subunit. Contacts protein L20.</text>
</comment>
<dbReference type="InterPro" id="IPR028909">
    <property type="entry name" value="bL21-like"/>
</dbReference>
<accession>A0A936F256</accession>
<reference evidence="6 7" key="1">
    <citation type="submission" date="2020-10" db="EMBL/GenBank/DDBJ databases">
        <title>Connecting structure to function with the recovery of over 1000 high-quality activated sludge metagenome-assembled genomes encoding full-length rRNA genes using long-read sequencing.</title>
        <authorList>
            <person name="Singleton C.M."/>
            <person name="Petriglieri F."/>
            <person name="Kristensen J.M."/>
            <person name="Kirkegaard R.H."/>
            <person name="Michaelsen T.Y."/>
            <person name="Andersen M.H."/>
            <person name="Karst S.M."/>
            <person name="Dueholm M.S."/>
            <person name="Nielsen P.H."/>
            <person name="Albertsen M."/>
        </authorList>
    </citation>
    <scope>NUCLEOTIDE SEQUENCE [LARGE SCALE GENOMIC DNA]</scope>
    <source>
        <strain evidence="6">OdNE_18-Q3-R46-58_MAXAC.008</strain>
    </source>
</reference>
<name>A0A936F256_9BACT</name>
<dbReference type="Proteomes" id="UP000709959">
    <property type="component" value="Unassembled WGS sequence"/>
</dbReference>
<keyword evidence="3 4" id="KW-0687">Ribonucleoprotein</keyword>
<organism evidence="6 7">
    <name type="scientific">Candidatus Geothrix odensensis</name>
    <dbReference type="NCBI Taxonomy" id="2954440"/>
    <lineage>
        <taxon>Bacteria</taxon>
        <taxon>Pseudomonadati</taxon>
        <taxon>Acidobacteriota</taxon>
        <taxon>Holophagae</taxon>
        <taxon>Holophagales</taxon>
        <taxon>Holophagaceae</taxon>
        <taxon>Geothrix</taxon>
    </lineage>
</organism>
<dbReference type="GO" id="GO:0006412">
    <property type="term" value="P:translation"/>
    <property type="evidence" value="ECO:0007669"/>
    <property type="project" value="UniProtKB-UniRule"/>
</dbReference>
<dbReference type="InterPro" id="IPR001787">
    <property type="entry name" value="Ribosomal_bL21"/>
</dbReference>
<evidence type="ECO:0000313" key="7">
    <source>
        <dbReference type="Proteomes" id="UP000709959"/>
    </source>
</evidence>
<comment type="function">
    <text evidence="4 5">This protein binds to 23S rRNA in the presence of protein L20.</text>
</comment>
<keyword evidence="4 5" id="KW-0694">RNA-binding</keyword>
<dbReference type="PANTHER" id="PTHR21349:SF0">
    <property type="entry name" value="LARGE RIBOSOMAL SUBUNIT PROTEIN BL21M"/>
    <property type="match status" value="1"/>
</dbReference>
<dbReference type="GO" id="GO:0005840">
    <property type="term" value="C:ribosome"/>
    <property type="evidence" value="ECO:0007669"/>
    <property type="project" value="UniProtKB-KW"/>
</dbReference>
<dbReference type="PANTHER" id="PTHR21349">
    <property type="entry name" value="50S RIBOSOMAL PROTEIN L21"/>
    <property type="match status" value="1"/>
</dbReference>
<proteinExistence type="inferred from homology"/>
<dbReference type="AlphaFoldDB" id="A0A936F256"/>
<dbReference type="SUPFAM" id="SSF141091">
    <property type="entry name" value="L21p-like"/>
    <property type="match status" value="1"/>
</dbReference>
<evidence type="ECO:0000256" key="2">
    <source>
        <dbReference type="ARBA" id="ARBA00022980"/>
    </source>
</evidence>
<keyword evidence="2 4" id="KW-0689">Ribosomal protein</keyword>
<dbReference type="GO" id="GO:0005737">
    <property type="term" value="C:cytoplasm"/>
    <property type="evidence" value="ECO:0007669"/>
    <property type="project" value="UniProtKB-ARBA"/>
</dbReference>
<evidence type="ECO:0000256" key="1">
    <source>
        <dbReference type="ARBA" id="ARBA00008563"/>
    </source>
</evidence>
<dbReference type="GO" id="GO:1990904">
    <property type="term" value="C:ribonucleoprotein complex"/>
    <property type="evidence" value="ECO:0007669"/>
    <property type="project" value="UniProtKB-KW"/>
</dbReference>
<protein>
    <recommendedName>
        <fullName evidence="4">Large ribosomal subunit protein bL21</fullName>
    </recommendedName>
</protein>
<evidence type="ECO:0000256" key="4">
    <source>
        <dbReference type="HAMAP-Rule" id="MF_01363"/>
    </source>
</evidence>
<comment type="similarity">
    <text evidence="1 4 5">Belongs to the bacterial ribosomal protein bL21 family.</text>
</comment>
<evidence type="ECO:0000256" key="5">
    <source>
        <dbReference type="RuleBase" id="RU000562"/>
    </source>
</evidence>